<keyword evidence="5 7" id="KW-1133">Transmembrane helix</keyword>
<feature type="transmembrane region" description="Helical" evidence="7">
    <location>
        <begin position="271"/>
        <end position="293"/>
    </location>
</feature>
<feature type="transmembrane region" description="Helical" evidence="7">
    <location>
        <begin position="111"/>
        <end position="136"/>
    </location>
</feature>
<dbReference type="GO" id="GO:0005886">
    <property type="term" value="C:plasma membrane"/>
    <property type="evidence" value="ECO:0007669"/>
    <property type="project" value="UniProtKB-SubCell"/>
</dbReference>
<protein>
    <submittedName>
        <fullName evidence="9">Sugar ABC transporter permease</fullName>
    </submittedName>
</protein>
<keyword evidence="4 7" id="KW-0812">Transmembrane</keyword>
<evidence type="ECO:0000256" key="5">
    <source>
        <dbReference type="ARBA" id="ARBA00022989"/>
    </source>
</evidence>
<keyword evidence="2 7" id="KW-0813">Transport</keyword>
<dbReference type="Pfam" id="PF00528">
    <property type="entry name" value="BPD_transp_1"/>
    <property type="match status" value="1"/>
</dbReference>
<dbReference type="PANTHER" id="PTHR30193">
    <property type="entry name" value="ABC TRANSPORTER PERMEASE PROTEIN"/>
    <property type="match status" value="1"/>
</dbReference>
<keyword evidence="6 7" id="KW-0472">Membrane</keyword>
<keyword evidence="3" id="KW-1003">Cell membrane</keyword>
<comment type="caution">
    <text evidence="9">The sequence shown here is derived from an EMBL/GenBank/DDBJ whole genome shotgun (WGS) entry which is preliminary data.</text>
</comment>
<feature type="transmembrane region" description="Helical" evidence="7">
    <location>
        <begin position="142"/>
        <end position="160"/>
    </location>
</feature>
<evidence type="ECO:0000256" key="1">
    <source>
        <dbReference type="ARBA" id="ARBA00004651"/>
    </source>
</evidence>
<name>A0A934SDA9_9RHOB</name>
<evidence type="ECO:0000256" key="2">
    <source>
        <dbReference type="ARBA" id="ARBA00022448"/>
    </source>
</evidence>
<evidence type="ECO:0000256" key="3">
    <source>
        <dbReference type="ARBA" id="ARBA00022475"/>
    </source>
</evidence>
<keyword evidence="10" id="KW-1185">Reference proteome</keyword>
<sequence>MQISNMLGLDWLRQNAFVAVFGMAVPTIIFLLFVGYPILYTVYLSFFSWNGADGAKTFIGLQNYTDMWNDSYVWTALKNNFRWLVVTLIFPVVAGYSIAYVLRARLVPFPALVRTVIFFPVTMSLIAVGLMFLLILNPMFGALNVALESLGLGFLIREWFGDHRIAIYTLAFVSGWAFTGMPMIFYFAGLGDVPKETLDAARLEGAGHFRIATRIALPQLRPVTAVVVMLTIFESMRAFDLVAVMTKGAPFGSTTVLGYQVYLESFWNSRVGYGAAISTLILVLSAGLAALVLSRLMKGAFDG</sequence>
<gene>
    <name evidence="9" type="ORF">JJJ17_06670</name>
</gene>
<dbReference type="InterPro" id="IPR051393">
    <property type="entry name" value="ABC_transporter_permease"/>
</dbReference>
<dbReference type="RefSeq" id="WP_200684665.1">
    <property type="nucleotide sequence ID" value="NZ_JAEPRQ010000001.1"/>
</dbReference>
<organism evidence="9 10">
    <name type="scientific">Paracoccus caeni</name>
    <dbReference type="NCBI Taxonomy" id="657651"/>
    <lineage>
        <taxon>Bacteria</taxon>
        <taxon>Pseudomonadati</taxon>
        <taxon>Pseudomonadota</taxon>
        <taxon>Alphaproteobacteria</taxon>
        <taxon>Rhodobacterales</taxon>
        <taxon>Paracoccaceae</taxon>
        <taxon>Paracoccus</taxon>
    </lineage>
</organism>
<feature type="transmembrane region" description="Helical" evidence="7">
    <location>
        <begin position="167"/>
        <end position="188"/>
    </location>
</feature>
<evidence type="ECO:0000256" key="6">
    <source>
        <dbReference type="ARBA" id="ARBA00023136"/>
    </source>
</evidence>
<evidence type="ECO:0000256" key="7">
    <source>
        <dbReference type="RuleBase" id="RU363032"/>
    </source>
</evidence>
<feature type="transmembrane region" description="Helical" evidence="7">
    <location>
        <begin position="81"/>
        <end position="102"/>
    </location>
</feature>
<dbReference type="CDD" id="cd06261">
    <property type="entry name" value="TM_PBP2"/>
    <property type="match status" value="1"/>
</dbReference>
<dbReference type="Gene3D" id="1.10.3720.10">
    <property type="entry name" value="MetI-like"/>
    <property type="match status" value="1"/>
</dbReference>
<feature type="domain" description="ABC transmembrane type-1" evidence="8">
    <location>
        <begin position="77"/>
        <end position="292"/>
    </location>
</feature>
<feature type="transmembrane region" description="Helical" evidence="7">
    <location>
        <begin position="16"/>
        <end position="39"/>
    </location>
</feature>
<dbReference type="PROSITE" id="PS50928">
    <property type="entry name" value="ABC_TM1"/>
    <property type="match status" value="1"/>
</dbReference>
<dbReference type="AlphaFoldDB" id="A0A934SDA9"/>
<evidence type="ECO:0000313" key="9">
    <source>
        <dbReference type="EMBL" id="MBK4215603.1"/>
    </source>
</evidence>
<evidence type="ECO:0000256" key="4">
    <source>
        <dbReference type="ARBA" id="ARBA00022692"/>
    </source>
</evidence>
<dbReference type="InterPro" id="IPR000515">
    <property type="entry name" value="MetI-like"/>
</dbReference>
<evidence type="ECO:0000313" key="10">
    <source>
        <dbReference type="Proteomes" id="UP000640485"/>
    </source>
</evidence>
<comment type="subcellular location">
    <subcellularLocation>
        <location evidence="1 7">Cell membrane</location>
        <topology evidence="1 7">Multi-pass membrane protein</topology>
    </subcellularLocation>
</comment>
<dbReference type="EMBL" id="JAEPRQ010000001">
    <property type="protein sequence ID" value="MBK4215603.1"/>
    <property type="molecule type" value="Genomic_DNA"/>
</dbReference>
<dbReference type="GO" id="GO:0055085">
    <property type="term" value="P:transmembrane transport"/>
    <property type="evidence" value="ECO:0007669"/>
    <property type="project" value="InterPro"/>
</dbReference>
<comment type="similarity">
    <text evidence="7">Belongs to the binding-protein-dependent transport system permease family.</text>
</comment>
<dbReference type="SUPFAM" id="SSF161098">
    <property type="entry name" value="MetI-like"/>
    <property type="match status" value="1"/>
</dbReference>
<accession>A0A934SDA9</accession>
<reference evidence="9" key="1">
    <citation type="submission" date="2021-01" db="EMBL/GenBank/DDBJ databases">
        <title>Paracoccus amoyensis sp. nov., isolated from the surface seawater along the coast of Xiamen Island, China.</title>
        <authorList>
            <person name="Lyu L."/>
        </authorList>
    </citation>
    <scope>NUCLEOTIDE SEQUENCE</scope>
    <source>
        <strain evidence="9">MJ17</strain>
    </source>
</reference>
<dbReference type="InterPro" id="IPR035906">
    <property type="entry name" value="MetI-like_sf"/>
</dbReference>
<proteinExistence type="inferred from homology"/>
<evidence type="ECO:0000259" key="8">
    <source>
        <dbReference type="PROSITE" id="PS50928"/>
    </source>
</evidence>
<dbReference type="PANTHER" id="PTHR30193:SF37">
    <property type="entry name" value="INNER MEMBRANE ABC TRANSPORTER PERMEASE PROTEIN YCJO"/>
    <property type="match status" value="1"/>
</dbReference>
<dbReference type="Proteomes" id="UP000640485">
    <property type="component" value="Unassembled WGS sequence"/>
</dbReference>